<sequence length="207" mass="21578">MTDDEPHLLLGAYVLGGLTSHDRARFEDHLTSCARCRNELAATAGIPALLRLTASTTATGVDVPIHTVSRRRAHPRRRRIAIAVVAAAAVAAVVTVFALLGPGTAHPDATFTATGRTAVSGSAVFEPKPWGTAIELDLANLPRNGTFTLQVRSRTGTTERAATWSGTTRARIQVTAATSIPSSDIAALQILTTAPGSRPIADADPAT</sequence>
<keyword evidence="6" id="KW-1185">Reference proteome</keyword>
<evidence type="ECO:0000256" key="2">
    <source>
        <dbReference type="ARBA" id="ARBA00023163"/>
    </source>
</evidence>
<dbReference type="RefSeq" id="WP_345482148.1">
    <property type="nucleotide sequence ID" value="NZ_BAABLP010000007.1"/>
</dbReference>
<keyword evidence="2" id="KW-0804">Transcription</keyword>
<evidence type="ECO:0000259" key="4">
    <source>
        <dbReference type="Pfam" id="PF13490"/>
    </source>
</evidence>
<keyword evidence="3" id="KW-0472">Membrane</keyword>
<evidence type="ECO:0000256" key="3">
    <source>
        <dbReference type="SAM" id="Phobius"/>
    </source>
</evidence>
<dbReference type="InterPro" id="IPR041916">
    <property type="entry name" value="Anti_sigma_zinc_sf"/>
</dbReference>
<name>A0ABP8ZER3_9MICO</name>
<dbReference type="Proteomes" id="UP001500121">
    <property type="component" value="Unassembled WGS sequence"/>
</dbReference>
<feature type="domain" description="Putative zinc-finger" evidence="4">
    <location>
        <begin position="9"/>
        <end position="37"/>
    </location>
</feature>
<dbReference type="InterPro" id="IPR027383">
    <property type="entry name" value="Znf_put"/>
</dbReference>
<organism evidence="5 6">
    <name type="scientific">Amnibacterium soli</name>
    <dbReference type="NCBI Taxonomy" id="1282736"/>
    <lineage>
        <taxon>Bacteria</taxon>
        <taxon>Bacillati</taxon>
        <taxon>Actinomycetota</taxon>
        <taxon>Actinomycetes</taxon>
        <taxon>Micrococcales</taxon>
        <taxon>Microbacteriaceae</taxon>
        <taxon>Amnibacterium</taxon>
    </lineage>
</organism>
<feature type="transmembrane region" description="Helical" evidence="3">
    <location>
        <begin position="80"/>
        <end position="100"/>
    </location>
</feature>
<gene>
    <name evidence="5" type="ORF">GCM10025783_30010</name>
</gene>
<comment type="caution">
    <text evidence="5">The sequence shown here is derived from an EMBL/GenBank/DDBJ whole genome shotgun (WGS) entry which is preliminary data.</text>
</comment>
<evidence type="ECO:0000313" key="6">
    <source>
        <dbReference type="Proteomes" id="UP001500121"/>
    </source>
</evidence>
<dbReference type="Pfam" id="PF13490">
    <property type="entry name" value="zf-HC2"/>
    <property type="match status" value="1"/>
</dbReference>
<evidence type="ECO:0000313" key="5">
    <source>
        <dbReference type="EMBL" id="GAA4754894.1"/>
    </source>
</evidence>
<keyword evidence="1" id="KW-0805">Transcription regulation</keyword>
<reference evidence="6" key="1">
    <citation type="journal article" date="2019" name="Int. J. Syst. Evol. Microbiol.">
        <title>The Global Catalogue of Microorganisms (GCM) 10K type strain sequencing project: providing services to taxonomists for standard genome sequencing and annotation.</title>
        <authorList>
            <consortium name="The Broad Institute Genomics Platform"/>
            <consortium name="The Broad Institute Genome Sequencing Center for Infectious Disease"/>
            <person name="Wu L."/>
            <person name="Ma J."/>
        </authorList>
    </citation>
    <scope>NUCLEOTIDE SEQUENCE [LARGE SCALE GENOMIC DNA]</scope>
    <source>
        <strain evidence="6">JCM 19015</strain>
    </source>
</reference>
<keyword evidence="3" id="KW-1133">Transmembrane helix</keyword>
<keyword evidence="3" id="KW-0812">Transmembrane</keyword>
<dbReference type="EMBL" id="BAABLP010000007">
    <property type="protein sequence ID" value="GAA4754894.1"/>
    <property type="molecule type" value="Genomic_DNA"/>
</dbReference>
<evidence type="ECO:0000256" key="1">
    <source>
        <dbReference type="ARBA" id="ARBA00023015"/>
    </source>
</evidence>
<protein>
    <recommendedName>
        <fullName evidence="4">Putative zinc-finger domain-containing protein</fullName>
    </recommendedName>
</protein>
<dbReference type="Gene3D" id="1.10.10.1320">
    <property type="entry name" value="Anti-sigma factor, zinc-finger domain"/>
    <property type="match status" value="1"/>
</dbReference>
<proteinExistence type="predicted"/>
<accession>A0ABP8ZER3</accession>